<evidence type="ECO:0000256" key="2">
    <source>
        <dbReference type="ARBA" id="ARBA00023242"/>
    </source>
</evidence>
<accession>R0K878</accession>
<dbReference type="OrthoDB" id="3681538at2759"/>
<dbReference type="GO" id="GO:0006351">
    <property type="term" value="P:DNA-templated transcription"/>
    <property type="evidence" value="ECO:0007669"/>
    <property type="project" value="InterPro"/>
</dbReference>
<feature type="non-terminal residue" evidence="4">
    <location>
        <position position="347"/>
    </location>
</feature>
<organism evidence="4 5">
    <name type="scientific">Exserohilum turcicum (strain 28A)</name>
    <name type="common">Northern leaf blight fungus</name>
    <name type="synonym">Setosphaeria turcica</name>
    <dbReference type="NCBI Taxonomy" id="671987"/>
    <lineage>
        <taxon>Eukaryota</taxon>
        <taxon>Fungi</taxon>
        <taxon>Dikarya</taxon>
        <taxon>Ascomycota</taxon>
        <taxon>Pezizomycotina</taxon>
        <taxon>Dothideomycetes</taxon>
        <taxon>Pleosporomycetidae</taxon>
        <taxon>Pleosporales</taxon>
        <taxon>Pleosporineae</taxon>
        <taxon>Pleosporaceae</taxon>
        <taxon>Exserohilum</taxon>
    </lineage>
</organism>
<reference evidence="4 5" key="1">
    <citation type="journal article" date="2012" name="PLoS Pathog.">
        <title>Diverse lifestyles and strategies of plant pathogenesis encoded in the genomes of eighteen Dothideomycetes fungi.</title>
        <authorList>
            <person name="Ohm R.A."/>
            <person name="Feau N."/>
            <person name="Henrissat B."/>
            <person name="Schoch C.L."/>
            <person name="Horwitz B.A."/>
            <person name="Barry K.W."/>
            <person name="Condon B.J."/>
            <person name="Copeland A.C."/>
            <person name="Dhillon B."/>
            <person name="Glaser F."/>
            <person name="Hesse C.N."/>
            <person name="Kosti I."/>
            <person name="LaButti K."/>
            <person name="Lindquist E.A."/>
            <person name="Lucas S."/>
            <person name="Salamov A.A."/>
            <person name="Bradshaw R.E."/>
            <person name="Ciuffetti L."/>
            <person name="Hamelin R.C."/>
            <person name="Kema G.H.J."/>
            <person name="Lawrence C."/>
            <person name="Scott J.A."/>
            <person name="Spatafora J.W."/>
            <person name="Turgeon B.G."/>
            <person name="de Wit P.J.G.M."/>
            <person name="Zhong S."/>
            <person name="Goodwin S.B."/>
            <person name="Grigoriev I.V."/>
        </authorList>
    </citation>
    <scope>NUCLEOTIDE SEQUENCE [LARGE SCALE GENOMIC DNA]</scope>
    <source>
        <strain evidence="5">28A</strain>
    </source>
</reference>
<reference evidence="4 5" key="2">
    <citation type="journal article" date="2013" name="PLoS Genet.">
        <title>Comparative genome structure, secondary metabolite, and effector coding capacity across Cochliobolus pathogens.</title>
        <authorList>
            <person name="Condon B.J."/>
            <person name="Leng Y."/>
            <person name="Wu D."/>
            <person name="Bushley K.E."/>
            <person name="Ohm R.A."/>
            <person name="Otillar R."/>
            <person name="Martin J."/>
            <person name="Schackwitz W."/>
            <person name="Grimwood J."/>
            <person name="MohdZainudin N."/>
            <person name="Xue C."/>
            <person name="Wang R."/>
            <person name="Manning V.A."/>
            <person name="Dhillon B."/>
            <person name="Tu Z.J."/>
            <person name="Steffenson B.J."/>
            <person name="Salamov A."/>
            <person name="Sun H."/>
            <person name="Lowry S."/>
            <person name="LaButti K."/>
            <person name="Han J."/>
            <person name="Copeland A."/>
            <person name="Lindquist E."/>
            <person name="Barry K."/>
            <person name="Schmutz J."/>
            <person name="Baker S.E."/>
            <person name="Ciuffetti L.M."/>
            <person name="Grigoriev I.V."/>
            <person name="Zhong S."/>
            <person name="Turgeon B.G."/>
        </authorList>
    </citation>
    <scope>NUCLEOTIDE SEQUENCE [LARGE SCALE GENOMIC DNA]</scope>
    <source>
        <strain evidence="5">28A</strain>
    </source>
</reference>
<dbReference type="GO" id="GO:0003677">
    <property type="term" value="F:DNA binding"/>
    <property type="evidence" value="ECO:0007669"/>
    <property type="project" value="InterPro"/>
</dbReference>
<dbReference type="STRING" id="671987.R0K878"/>
<keyword evidence="5" id="KW-1185">Reference proteome</keyword>
<dbReference type="eggNOG" id="ENOG502RY77">
    <property type="taxonomic scope" value="Eukaryota"/>
</dbReference>
<dbReference type="CDD" id="cd12148">
    <property type="entry name" value="fungal_TF_MHR"/>
    <property type="match status" value="1"/>
</dbReference>
<dbReference type="PANTHER" id="PTHR31001:SF40">
    <property type="entry name" value="ZN(II)2CYS6 TRANSCRIPTION FACTOR (EUROFUNG)"/>
    <property type="match status" value="1"/>
</dbReference>
<proteinExistence type="predicted"/>
<dbReference type="AlphaFoldDB" id="R0K878"/>
<evidence type="ECO:0000313" key="5">
    <source>
        <dbReference type="Proteomes" id="UP000016935"/>
    </source>
</evidence>
<dbReference type="GO" id="GO:0008270">
    <property type="term" value="F:zinc ion binding"/>
    <property type="evidence" value="ECO:0007669"/>
    <property type="project" value="InterPro"/>
</dbReference>
<dbReference type="InterPro" id="IPR050613">
    <property type="entry name" value="Sec_Metabolite_Reg"/>
</dbReference>
<name>R0K878_EXST2</name>
<dbReference type="RefSeq" id="XP_008027120.1">
    <property type="nucleotide sequence ID" value="XM_008028929.1"/>
</dbReference>
<evidence type="ECO:0000256" key="1">
    <source>
        <dbReference type="ARBA" id="ARBA00004123"/>
    </source>
</evidence>
<dbReference type="HOGENOM" id="CLU_018186_2_0_1"/>
<dbReference type="InterPro" id="IPR007219">
    <property type="entry name" value="XnlR_reg_dom"/>
</dbReference>
<dbReference type="EMBL" id="KB908703">
    <property type="protein sequence ID" value="EOA84517.1"/>
    <property type="molecule type" value="Genomic_DNA"/>
</dbReference>
<evidence type="ECO:0000259" key="3">
    <source>
        <dbReference type="Pfam" id="PF04082"/>
    </source>
</evidence>
<dbReference type="Proteomes" id="UP000016935">
    <property type="component" value="Unassembled WGS sequence"/>
</dbReference>
<protein>
    <recommendedName>
        <fullName evidence="3">Xylanolytic transcriptional activator regulatory domain-containing protein</fullName>
    </recommendedName>
</protein>
<dbReference type="PANTHER" id="PTHR31001">
    <property type="entry name" value="UNCHARACTERIZED TRANSCRIPTIONAL REGULATORY PROTEIN"/>
    <property type="match status" value="1"/>
</dbReference>
<feature type="domain" description="Xylanolytic transcriptional activator regulatory" evidence="3">
    <location>
        <begin position="46"/>
        <end position="106"/>
    </location>
</feature>
<evidence type="ECO:0000313" key="4">
    <source>
        <dbReference type="EMBL" id="EOA84517.1"/>
    </source>
</evidence>
<dbReference type="GeneID" id="19405441"/>
<dbReference type="GO" id="GO:0005634">
    <property type="term" value="C:nucleus"/>
    <property type="evidence" value="ECO:0007669"/>
    <property type="project" value="UniProtKB-SubCell"/>
</dbReference>
<dbReference type="Pfam" id="PF04082">
    <property type="entry name" value="Fungal_trans"/>
    <property type="match status" value="1"/>
</dbReference>
<sequence>ALGPSSELFSDLSRKELVADQIAELSTRYRNAAFKCLEADNYLWQQNVTTLQALILIYSINHSHGQTWTLLGMTYHIALSLGCHIDPSDFGLDIVRCEERRRCWAGLMMLFMIQGTSMGHLGPDPWATSEGVQMPSDLDDCDLVANEYVLPLTSRHATQMSYLLFETPFYKIANEVCPVVRNAIKPPTSLIGRLDEKILSEQRSWHDKYLVHSAIVEPPTYHKAHLNILQGYSHQLLMLLHNHAMRTSIDSQQCHLSASKALRSAKKLLRIHSVFFTKIEFSPFRWYLRGIGSFHAYHAAVSLMAILTERSWDLAHRDILSSVKQCVDRFGTLAETSIIYSKAVPVL</sequence>
<gene>
    <name evidence="4" type="ORF">SETTUDRAFT_81226</name>
</gene>
<comment type="subcellular location">
    <subcellularLocation>
        <location evidence="1">Nucleus</location>
    </subcellularLocation>
</comment>
<keyword evidence="2" id="KW-0539">Nucleus</keyword>
<feature type="non-terminal residue" evidence="4">
    <location>
        <position position="1"/>
    </location>
</feature>